<evidence type="ECO:0000313" key="2">
    <source>
        <dbReference type="EMBL" id="SVA57276.1"/>
    </source>
</evidence>
<dbReference type="PANTHER" id="PTHR32419:SF6">
    <property type="entry name" value="GLUTATHIONE S-TRANSFERASE OMEGA-LIKE 1-RELATED"/>
    <property type="match status" value="1"/>
</dbReference>
<reference evidence="2" key="1">
    <citation type="submission" date="2018-05" db="EMBL/GenBank/DDBJ databases">
        <authorList>
            <person name="Lanie J.A."/>
            <person name="Ng W.-L."/>
            <person name="Kazmierczak K.M."/>
            <person name="Andrzejewski T.M."/>
            <person name="Davidsen T.M."/>
            <person name="Wayne K.J."/>
            <person name="Tettelin H."/>
            <person name="Glass J.I."/>
            <person name="Rusch D."/>
            <person name="Podicherti R."/>
            <person name="Tsui H.-C.T."/>
            <person name="Winkler M.E."/>
        </authorList>
    </citation>
    <scope>NUCLEOTIDE SEQUENCE</scope>
</reference>
<dbReference type="GO" id="GO:0005737">
    <property type="term" value="C:cytoplasm"/>
    <property type="evidence" value="ECO:0007669"/>
    <property type="project" value="TreeGrafter"/>
</dbReference>
<gene>
    <name evidence="2" type="ORF">METZ01_LOCUS110130</name>
</gene>
<dbReference type="Gene3D" id="3.40.30.10">
    <property type="entry name" value="Glutaredoxin"/>
    <property type="match status" value="1"/>
</dbReference>
<sequence>MLHHKEKSEGGEFLRQEDQFRSWVEKGGSSKFPVASGRYHLYVSLACPWAHRTIIVRKLKKLENVIGMTVVDPIRDERGWGFTDEKDPINGFEYLGQAYDFSDSRYEARVTVPVLWDIKTSQIVSNCDDDIMRMLNSTFDDFTDSNLDLYPVELRSGIDEINDLIYSNVNDGVYRSGFATTQNAYEAAVHKLFETLDLLESRLSEHRYLT</sequence>
<dbReference type="EMBL" id="UINC01013221">
    <property type="protein sequence ID" value="SVA57276.1"/>
    <property type="molecule type" value="Genomic_DNA"/>
</dbReference>
<dbReference type="PANTHER" id="PTHR32419">
    <property type="entry name" value="GLUTATHIONYL-HYDROQUINONE REDUCTASE"/>
    <property type="match status" value="1"/>
</dbReference>
<dbReference type="SUPFAM" id="SSF52833">
    <property type="entry name" value="Thioredoxin-like"/>
    <property type="match status" value="1"/>
</dbReference>
<accession>A0A381WXL1</accession>
<dbReference type="Gene3D" id="1.20.1050.10">
    <property type="match status" value="1"/>
</dbReference>
<protein>
    <recommendedName>
        <fullName evidence="1">GST N-terminal domain-containing protein</fullName>
    </recommendedName>
</protein>
<feature type="non-terminal residue" evidence="2">
    <location>
        <position position="210"/>
    </location>
</feature>
<name>A0A381WXL1_9ZZZZ</name>
<feature type="domain" description="GST N-terminal" evidence="1">
    <location>
        <begin position="46"/>
        <end position="136"/>
    </location>
</feature>
<evidence type="ECO:0000259" key="1">
    <source>
        <dbReference type="Pfam" id="PF13409"/>
    </source>
</evidence>
<dbReference type="Pfam" id="PF13409">
    <property type="entry name" value="GST_N_2"/>
    <property type="match status" value="1"/>
</dbReference>
<dbReference type="SUPFAM" id="SSF47616">
    <property type="entry name" value="GST C-terminal domain-like"/>
    <property type="match status" value="1"/>
</dbReference>
<proteinExistence type="predicted"/>
<dbReference type="InterPro" id="IPR036249">
    <property type="entry name" value="Thioredoxin-like_sf"/>
</dbReference>
<dbReference type="AlphaFoldDB" id="A0A381WXL1"/>
<dbReference type="GO" id="GO:0004364">
    <property type="term" value="F:glutathione transferase activity"/>
    <property type="evidence" value="ECO:0007669"/>
    <property type="project" value="InterPro"/>
</dbReference>
<dbReference type="InterPro" id="IPR004045">
    <property type="entry name" value="Glutathione_S-Trfase_N"/>
</dbReference>
<dbReference type="InterPro" id="IPR036282">
    <property type="entry name" value="Glutathione-S-Trfase_C_sf"/>
</dbReference>
<dbReference type="InterPro" id="IPR016639">
    <property type="entry name" value="GST_Omega/GSH"/>
</dbReference>
<organism evidence="2">
    <name type="scientific">marine metagenome</name>
    <dbReference type="NCBI Taxonomy" id="408172"/>
    <lineage>
        <taxon>unclassified sequences</taxon>
        <taxon>metagenomes</taxon>
        <taxon>ecological metagenomes</taxon>
    </lineage>
</organism>